<keyword evidence="8 10" id="KW-0472">Membrane</keyword>
<evidence type="ECO:0000256" key="7">
    <source>
        <dbReference type="ARBA" id="ARBA00022989"/>
    </source>
</evidence>
<accession>A0A6G1JRJ8</accession>
<evidence type="ECO:0000256" key="1">
    <source>
        <dbReference type="ARBA" id="ARBA00004115"/>
    </source>
</evidence>
<comment type="similarity">
    <text evidence="2">Belongs to the BIG1 family.</text>
</comment>
<dbReference type="AlphaFoldDB" id="A0A6G1JRJ8"/>
<feature type="chain" id="PRO_5026243951" description="Protein BIG1" evidence="11">
    <location>
        <begin position="20"/>
        <end position="295"/>
    </location>
</feature>
<dbReference type="OrthoDB" id="9985059at2759"/>
<reference evidence="13" key="1">
    <citation type="journal article" date="2020" name="Stud. Mycol.">
        <title>101 Dothideomycetes genomes: a test case for predicting lifestyles and emergence of pathogens.</title>
        <authorList>
            <person name="Haridas S."/>
            <person name="Albert R."/>
            <person name="Binder M."/>
            <person name="Bloem J."/>
            <person name="Labutti K."/>
            <person name="Salamov A."/>
            <person name="Andreopoulos B."/>
            <person name="Baker S."/>
            <person name="Barry K."/>
            <person name="Bills G."/>
            <person name="Bluhm B."/>
            <person name="Cannon C."/>
            <person name="Castanera R."/>
            <person name="Culley D."/>
            <person name="Daum C."/>
            <person name="Ezra D."/>
            <person name="Gonzalez J."/>
            <person name="Henrissat B."/>
            <person name="Kuo A."/>
            <person name="Liang C."/>
            <person name="Lipzen A."/>
            <person name="Lutzoni F."/>
            <person name="Magnuson J."/>
            <person name="Mondo S."/>
            <person name="Nolan M."/>
            <person name="Ohm R."/>
            <person name="Pangilinan J."/>
            <person name="Park H.-J."/>
            <person name="Ramirez L."/>
            <person name="Alfaro M."/>
            <person name="Sun H."/>
            <person name="Tritt A."/>
            <person name="Yoshinaga Y."/>
            <person name="Zwiers L.-H."/>
            <person name="Turgeon B."/>
            <person name="Goodwin S."/>
            <person name="Spatafora J."/>
            <person name="Crous P."/>
            <person name="Grigoriev I."/>
        </authorList>
    </citation>
    <scope>NUCLEOTIDE SEQUENCE</scope>
    <source>
        <strain evidence="13">CBS 279.74</strain>
    </source>
</reference>
<dbReference type="Pfam" id="PF20520">
    <property type="entry name" value="Ac45-VOA1_TM"/>
    <property type="match status" value="1"/>
</dbReference>
<dbReference type="EMBL" id="MU005791">
    <property type="protein sequence ID" value="KAF2702933.1"/>
    <property type="molecule type" value="Genomic_DNA"/>
</dbReference>
<evidence type="ECO:0000256" key="10">
    <source>
        <dbReference type="SAM" id="Phobius"/>
    </source>
</evidence>
<feature type="domain" description="V-type proton ATPase subunit S1/VOA1 transmembrane" evidence="12">
    <location>
        <begin position="246"/>
        <end position="285"/>
    </location>
</feature>
<evidence type="ECO:0000256" key="3">
    <source>
        <dbReference type="ARBA" id="ARBA00022089"/>
    </source>
</evidence>
<comment type="subcellular location">
    <subcellularLocation>
        <location evidence="1">Endoplasmic reticulum membrane</location>
        <topology evidence="1">Single-pass type I membrane protein</topology>
    </subcellularLocation>
</comment>
<dbReference type="PANTHER" id="PTHR28285:SF1">
    <property type="entry name" value="PROTEIN BIG1"/>
    <property type="match status" value="1"/>
</dbReference>
<feature type="signal peptide" evidence="11">
    <location>
        <begin position="1"/>
        <end position="19"/>
    </location>
</feature>
<dbReference type="PANTHER" id="PTHR28285">
    <property type="entry name" value="PROTEIN BIG1"/>
    <property type="match status" value="1"/>
</dbReference>
<keyword evidence="7 10" id="KW-1133">Transmembrane helix</keyword>
<evidence type="ECO:0000256" key="4">
    <source>
        <dbReference type="ARBA" id="ARBA00022692"/>
    </source>
</evidence>
<proteinExistence type="inferred from homology"/>
<keyword evidence="4 10" id="KW-0812">Transmembrane</keyword>
<keyword evidence="6" id="KW-0256">Endoplasmic reticulum</keyword>
<feature type="transmembrane region" description="Helical" evidence="10">
    <location>
        <begin position="252"/>
        <end position="276"/>
    </location>
</feature>
<evidence type="ECO:0000256" key="6">
    <source>
        <dbReference type="ARBA" id="ARBA00022824"/>
    </source>
</evidence>
<gene>
    <name evidence="13" type="ORF">K504DRAFT_486092</name>
</gene>
<evidence type="ECO:0000313" key="14">
    <source>
        <dbReference type="Proteomes" id="UP000799428"/>
    </source>
</evidence>
<protein>
    <recommendedName>
        <fullName evidence="3">Protein BIG1</fullName>
    </recommendedName>
</protein>
<evidence type="ECO:0000256" key="11">
    <source>
        <dbReference type="SAM" id="SignalP"/>
    </source>
</evidence>
<evidence type="ECO:0000256" key="9">
    <source>
        <dbReference type="ARBA" id="ARBA00023316"/>
    </source>
</evidence>
<evidence type="ECO:0000313" key="13">
    <source>
        <dbReference type="EMBL" id="KAF2702933.1"/>
    </source>
</evidence>
<dbReference type="GO" id="GO:0071555">
    <property type="term" value="P:cell wall organization"/>
    <property type="evidence" value="ECO:0007669"/>
    <property type="project" value="UniProtKB-KW"/>
</dbReference>
<evidence type="ECO:0000256" key="5">
    <source>
        <dbReference type="ARBA" id="ARBA00022729"/>
    </source>
</evidence>
<evidence type="ECO:0000256" key="8">
    <source>
        <dbReference type="ARBA" id="ARBA00023136"/>
    </source>
</evidence>
<dbReference type="GO" id="GO:0005789">
    <property type="term" value="C:endoplasmic reticulum membrane"/>
    <property type="evidence" value="ECO:0007669"/>
    <property type="project" value="UniProtKB-SubCell"/>
</dbReference>
<dbReference type="GO" id="GO:0006078">
    <property type="term" value="P:(1-&gt;6)-beta-D-glucan biosynthetic process"/>
    <property type="evidence" value="ECO:0007669"/>
    <property type="project" value="TreeGrafter"/>
</dbReference>
<dbReference type="InterPro" id="IPR046756">
    <property type="entry name" value="VAS1/VOA1_TM"/>
</dbReference>
<sequence>MAKTLVGALALASLPSAFGFRDTSPFFLFSTSALNINGNDAAIAQASTITSQVTQVLDKCPSKTYIVVHQEGVSSADYLDDLSAARLGHYMGGEHADVKSAMAVSEIVGAVDAHSILERLQSRCGAKMEQLEHSKAESAFPHSDEPRVVYYSLPPPLAKDRATALDKSHTLLENIIINLDSPDYTVIYTTTPQAESQLDDTLQNHYTYEMEDSFNEAVHMELKRDAVSHQRKNTTVKEGALFERYQYLSPGLFMGITAMIPLVVILYVGLTAITNLEVSYFAFSKEMGPAAQRRQ</sequence>
<evidence type="ECO:0000256" key="2">
    <source>
        <dbReference type="ARBA" id="ARBA00008203"/>
    </source>
</evidence>
<dbReference type="Proteomes" id="UP000799428">
    <property type="component" value="Unassembled WGS sequence"/>
</dbReference>
<dbReference type="GO" id="GO:0009272">
    <property type="term" value="P:fungal-type cell wall biogenesis"/>
    <property type="evidence" value="ECO:0007669"/>
    <property type="project" value="TreeGrafter"/>
</dbReference>
<evidence type="ECO:0000259" key="12">
    <source>
        <dbReference type="Pfam" id="PF20520"/>
    </source>
</evidence>
<organism evidence="13 14">
    <name type="scientific">Pleomassaria siparia CBS 279.74</name>
    <dbReference type="NCBI Taxonomy" id="1314801"/>
    <lineage>
        <taxon>Eukaryota</taxon>
        <taxon>Fungi</taxon>
        <taxon>Dikarya</taxon>
        <taxon>Ascomycota</taxon>
        <taxon>Pezizomycotina</taxon>
        <taxon>Dothideomycetes</taxon>
        <taxon>Pleosporomycetidae</taxon>
        <taxon>Pleosporales</taxon>
        <taxon>Pleomassariaceae</taxon>
        <taxon>Pleomassaria</taxon>
    </lineage>
</organism>
<keyword evidence="14" id="KW-1185">Reference proteome</keyword>
<keyword evidence="9" id="KW-0961">Cell wall biogenesis/degradation</keyword>
<name>A0A6G1JRJ8_9PLEO</name>
<dbReference type="InterPro" id="IPR037654">
    <property type="entry name" value="Big1"/>
</dbReference>
<keyword evidence="5 11" id="KW-0732">Signal</keyword>